<reference evidence="2" key="1">
    <citation type="submission" date="2021-04" db="EMBL/GenBank/DDBJ databases">
        <authorList>
            <person name="Tunstrom K."/>
        </authorList>
    </citation>
    <scope>NUCLEOTIDE SEQUENCE</scope>
</reference>
<dbReference type="AlphaFoldDB" id="A0A8S3XLX1"/>
<organism evidence="2 3">
    <name type="scientific">Parnassius apollo</name>
    <name type="common">Apollo butterfly</name>
    <name type="synonym">Papilio apollo</name>
    <dbReference type="NCBI Taxonomy" id="110799"/>
    <lineage>
        <taxon>Eukaryota</taxon>
        <taxon>Metazoa</taxon>
        <taxon>Ecdysozoa</taxon>
        <taxon>Arthropoda</taxon>
        <taxon>Hexapoda</taxon>
        <taxon>Insecta</taxon>
        <taxon>Pterygota</taxon>
        <taxon>Neoptera</taxon>
        <taxon>Endopterygota</taxon>
        <taxon>Lepidoptera</taxon>
        <taxon>Glossata</taxon>
        <taxon>Ditrysia</taxon>
        <taxon>Papilionoidea</taxon>
        <taxon>Papilionidae</taxon>
        <taxon>Parnassiinae</taxon>
        <taxon>Parnassini</taxon>
        <taxon>Parnassius</taxon>
        <taxon>Parnassius</taxon>
    </lineage>
</organism>
<dbReference type="EMBL" id="CAJQZP010001208">
    <property type="protein sequence ID" value="CAG5030472.1"/>
    <property type="molecule type" value="Genomic_DNA"/>
</dbReference>
<protein>
    <submittedName>
        <fullName evidence="2">(apollo) hypothetical protein</fullName>
    </submittedName>
</protein>
<accession>A0A8S3XLX1</accession>
<sequence>MNNIIIKPSSSLKVLGVTFDTNLNFVEHLDEVLRKALNIYKTILRIARANWGLNSEIVKTIYVAVVEPTIPYVASVWATVAKKEYMRKRLELITRIFIIKICKGHRTISFTSSVLLSGIIPLDLSALEHLSLYEIKRGKPLTQLPGRTIEKPISPFCLPHPAERPDIETFQMSLLVVSGSICWKLKPTTNNIFPHYTSVRTRWLFLVVPLVSNRWRFTDNCNDFKSFLRAQADLLESLGSDRPDEQPEANGTRKALVIASSPGHGTSPKPSPKPKAHAVPAATAASTGLLAKMVSRLHRDPTTTYQVAELEGPSSLRGHDGGGEG</sequence>
<feature type="region of interest" description="Disordered" evidence="1">
    <location>
        <begin position="304"/>
        <end position="325"/>
    </location>
</feature>
<evidence type="ECO:0000256" key="1">
    <source>
        <dbReference type="SAM" id="MobiDB-lite"/>
    </source>
</evidence>
<evidence type="ECO:0000313" key="3">
    <source>
        <dbReference type="Proteomes" id="UP000691718"/>
    </source>
</evidence>
<comment type="caution">
    <text evidence="2">The sequence shown here is derived from an EMBL/GenBank/DDBJ whole genome shotgun (WGS) entry which is preliminary data.</text>
</comment>
<evidence type="ECO:0000313" key="2">
    <source>
        <dbReference type="EMBL" id="CAG5030472.1"/>
    </source>
</evidence>
<name>A0A8S3XLX1_PARAO</name>
<dbReference type="OrthoDB" id="411871at2759"/>
<feature type="region of interest" description="Disordered" evidence="1">
    <location>
        <begin position="259"/>
        <end position="282"/>
    </location>
</feature>
<dbReference type="Proteomes" id="UP000691718">
    <property type="component" value="Unassembled WGS sequence"/>
</dbReference>
<proteinExistence type="predicted"/>
<keyword evidence="3" id="KW-1185">Reference proteome</keyword>
<gene>
    <name evidence="2" type="ORF">PAPOLLO_LOCUS19483</name>
</gene>